<dbReference type="InterPro" id="IPR011701">
    <property type="entry name" value="MFS"/>
</dbReference>
<reference evidence="10 11" key="1">
    <citation type="submission" date="2020-08" db="EMBL/GenBank/DDBJ databases">
        <title>A Genomic Blueprint of the Chicken Gut Microbiome.</title>
        <authorList>
            <person name="Gilroy R."/>
            <person name="Ravi A."/>
            <person name="Getino M."/>
            <person name="Pursley I."/>
            <person name="Horton D.L."/>
            <person name="Alikhan N.-F."/>
            <person name="Baker D."/>
            <person name="Gharbi K."/>
            <person name="Hall N."/>
            <person name="Watson M."/>
            <person name="Adriaenssens E.M."/>
            <person name="Foster-Nyarko E."/>
            <person name="Jarju S."/>
            <person name="Secka A."/>
            <person name="Antonio M."/>
            <person name="Oren A."/>
            <person name="Chaudhuri R."/>
            <person name="La Ragione R.M."/>
            <person name="Hildebrand F."/>
            <person name="Pallen M.J."/>
        </authorList>
    </citation>
    <scope>NUCLEOTIDE SEQUENCE [LARGE SCALE GENOMIC DNA]</scope>
    <source>
        <strain evidence="10 11">Re57</strain>
    </source>
</reference>
<accession>A0ABR8WVR8</accession>
<dbReference type="InterPro" id="IPR036259">
    <property type="entry name" value="MFS_trans_sf"/>
</dbReference>
<name>A0ABR8WVR8_9MICO</name>
<dbReference type="PANTHER" id="PTHR43528:SF3">
    <property type="entry name" value="CITRATE-PROTON SYMPORTER"/>
    <property type="match status" value="1"/>
</dbReference>
<feature type="transmembrane region" description="Helical" evidence="8">
    <location>
        <begin position="198"/>
        <end position="217"/>
    </location>
</feature>
<keyword evidence="7 8" id="KW-0472">Membrane</keyword>
<feature type="transmembrane region" description="Helical" evidence="8">
    <location>
        <begin position="63"/>
        <end position="87"/>
    </location>
</feature>
<evidence type="ECO:0000256" key="6">
    <source>
        <dbReference type="ARBA" id="ARBA00022989"/>
    </source>
</evidence>
<proteinExistence type="predicted"/>
<dbReference type="InterPro" id="IPR051084">
    <property type="entry name" value="H+-coupled_symporters"/>
</dbReference>
<dbReference type="Gene3D" id="1.20.1250.20">
    <property type="entry name" value="MFS general substrate transporter like domains"/>
    <property type="match status" value="2"/>
</dbReference>
<keyword evidence="3" id="KW-1003">Cell membrane</keyword>
<feature type="transmembrane region" description="Helical" evidence="8">
    <location>
        <begin position="99"/>
        <end position="116"/>
    </location>
</feature>
<keyword evidence="4 8" id="KW-0812">Transmembrane</keyword>
<dbReference type="PANTHER" id="PTHR43528">
    <property type="entry name" value="ALPHA-KETOGLUTARATE PERMEASE"/>
    <property type="match status" value="1"/>
</dbReference>
<keyword evidence="6 8" id="KW-1133">Transmembrane helix</keyword>
<feature type="transmembrane region" description="Helical" evidence="8">
    <location>
        <begin position="381"/>
        <end position="401"/>
    </location>
</feature>
<feature type="domain" description="Major facilitator superfamily (MFS) profile" evidence="9">
    <location>
        <begin position="27"/>
        <end position="436"/>
    </location>
</feature>
<evidence type="ECO:0000256" key="1">
    <source>
        <dbReference type="ARBA" id="ARBA00004651"/>
    </source>
</evidence>
<feature type="transmembrane region" description="Helical" evidence="8">
    <location>
        <begin position="162"/>
        <end position="186"/>
    </location>
</feature>
<feature type="transmembrane region" description="Helical" evidence="8">
    <location>
        <begin position="251"/>
        <end position="275"/>
    </location>
</feature>
<evidence type="ECO:0000259" key="9">
    <source>
        <dbReference type="PROSITE" id="PS50850"/>
    </source>
</evidence>
<keyword evidence="11" id="KW-1185">Reference proteome</keyword>
<dbReference type="Pfam" id="PF07690">
    <property type="entry name" value="MFS_1"/>
    <property type="match status" value="1"/>
</dbReference>
<feature type="transmembrane region" description="Helical" evidence="8">
    <location>
        <begin position="413"/>
        <end position="433"/>
    </location>
</feature>
<dbReference type="EMBL" id="JACSPY010000008">
    <property type="protein sequence ID" value="MBD8021013.1"/>
    <property type="molecule type" value="Genomic_DNA"/>
</dbReference>
<protein>
    <submittedName>
        <fullName evidence="10">MFS transporter</fullName>
    </submittedName>
</protein>
<feature type="transmembrane region" description="Helical" evidence="8">
    <location>
        <begin position="314"/>
        <end position="335"/>
    </location>
</feature>
<evidence type="ECO:0000313" key="11">
    <source>
        <dbReference type="Proteomes" id="UP000651517"/>
    </source>
</evidence>
<comment type="caution">
    <text evidence="10">The sequence shown here is derived from an EMBL/GenBank/DDBJ whole genome shotgun (WGS) entry which is preliminary data.</text>
</comment>
<keyword evidence="2" id="KW-0813">Transport</keyword>
<sequence length="436" mass="46168">MPNLNSSSGIHPPPPSAHVAHPPPWKIITAACVGNALEWYDIAVYAYFSVYLAAAFFPSDDPFVSMLLTLGTFALSFFIRPIGALVIGSFADRHGRKPGLTLTILLMFFGTLIIVVTPPAHVIGLAAPVLIMIARLIQGFAAGGEFGSATALMMEHLPDRKAFAASWQFASQAASSLIAGLIGISLTTWMPAEALDSWGFRIPFIVGLLVGPVGLYIRRHVPESPEFDKATAPESGLIAIREVLGAQKIRLLVAMGTLAVSTALTYFISYVPTYAVDNLGLAANSGFIAATAGGVVLFLGAPIAGLLADRFGRLPIMLPAAVLVFGSVFFLFRAVEASPQLSLLVVLVVVLSLLKAFYYGPMASVLADTFPARNRGTGLSLGYNLGVAIFGGLTPTVALWLTKSTGHAHAPSYWVMLVAALSTIALIAANRLYRIR</sequence>
<evidence type="ECO:0000313" key="10">
    <source>
        <dbReference type="EMBL" id="MBD8021013.1"/>
    </source>
</evidence>
<feature type="transmembrane region" description="Helical" evidence="8">
    <location>
        <begin position="341"/>
        <end position="360"/>
    </location>
</feature>
<gene>
    <name evidence="10" type="ORF">H9634_09500</name>
</gene>
<dbReference type="RefSeq" id="WP_191726429.1">
    <property type="nucleotide sequence ID" value="NZ_JACSPY010000008.1"/>
</dbReference>
<evidence type="ECO:0000256" key="4">
    <source>
        <dbReference type="ARBA" id="ARBA00022692"/>
    </source>
</evidence>
<feature type="transmembrane region" description="Helical" evidence="8">
    <location>
        <begin position="287"/>
        <end position="307"/>
    </location>
</feature>
<evidence type="ECO:0000256" key="3">
    <source>
        <dbReference type="ARBA" id="ARBA00022475"/>
    </source>
</evidence>
<evidence type="ECO:0000256" key="8">
    <source>
        <dbReference type="SAM" id="Phobius"/>
    </source>
</evidence>
<dbReference type="PROSITE" id="PS50850">
    <property type="entry name" value="MFS"/>
    <property type="match status" value="1"/>
</dbReference>
<evidence type="ECO:0000256" key="5">
    <source>
        <dbReference type="ARBA" id="ARBA00022847"/>
    </source>
</evidence>
<dbReference type="SUPFAM" id="SSF103473">
    <property type="entry name" value="MFS general substrate transporter"/>
    <property type="match status" value="1"/>
</dbReference>
<evidence type="ECO:0000256" key="7">
    <source>
        <dbReference type="ARBA" id="ARBA00023136"/>
    </source>
</evidence>
<feature type="transmembrane region" description="Helical" evidence="8">
    <location>
        <begin position="39"/>
        <end position="57"/>
    </location>
</feature>
<keyword evidence="5" id="KW-0769">Symport</keyword>
<comment type="subcellular location">
    <subcellularLocation>
        <location evidence="1">Cell membrane</location>
        <topology evidence="1">Multi-pass membrane protein</topology>
    </subcellularLocation>
</comment>
<dbReference type="InterPro" id="IPR020846">
    <property type="entry name" value="MFS_dom"/>
</dbReference>
<organism evidence="10 11">
    <name type="scientific">Brevibacterium gallinarum</name>
    <dbReference type="NCBI Taxonomy" id="2762220"/>
    <lineage>
        <taxon>Bacteria</taxon>
        <taxon>Bacillati</taxon>
        <taxon>Actinomycetota</taxon>
        <taxon>Actinomycetes</taxon>
        <taxon>Micrococcales</taxon>
        <taxon>Brevibacteriaceae</taxon>
        <taxon>Brevibacterium</taxon>
    </lineage>
</organism>
<dbReference type="Proteomes" id="UP000651517">
    <property type="component" value="Unassembled WGS sequence"/>
</dbReference>
<evidence type="ECO:0000256" key="2">
    <source>
        <dbReference type="ARBA" id="ARBA00022448"/>
    </source>
</evidence>